<dbReference type="SUPFAM" id="SSF102405">
    <property type="entry name" value="MCP/YpsA-like"/>
    <property type="match status" value="1"/>
</dbReference>
<organism evidence="4">
    <name type="scientific">candidate division WOR-3 bacterium</name>
    <dbReference type="NCBI Taxonomy" id="2052148"/>
    <lineage>
        <taxon>Bacteria</taxon>
        <taxon>Bacteria division WOR-3</taxon>
    </lineage>
</organism>
<evidence type="ECO:0000313" key="4">
    <source>
        <dbReference type="EMBL" id="HEA86554.1"/>
    </source>
</evidence>
<evidence type="ECO:0000313" key="5">
    <source>
        <dbReference type="EMBL" id="HFJ53930.1"/>
    </source>
</evidence>
<evidence type="ECO:0000256" key="1">
    <source>
        <dbReference type="ARBA" id="ARBA00006525"/>
    </source>
</evidence>
<dbReference type="SUPFAM" id="SSF47781">
    <property type="entry name" value="RuvA domain 2-like"/>
    <property type="match status" value="1"/>
</dbReference>
<dbReference type="Pfam" id="PF02481">
    <property type="entry name" value="DNA_processg_A"/>
    <property type="match status" value="1"/>
</dbReference>
<sequence>MQNKELLVDLYSIPGMTEYRLKGLLAAFQHPEAIFQAEKEELTAVPGIVPELAQAITSYQRSAETAARLKTLRTLGVKIIDFLDPEFPENLRNLPHMPPVLFIRGEIKSDDRQAVAVIGTRRPSHYGQRVAERLAAELVRAGLTVVSGLARGIDTCAHRAALTAGGRTIAVLGSGIDVIYPPENRQLAEKIAGFGALVSEFPPGTGPLAMNFPKRNRLISALSRAVIAVEAGEKSGVLSTCSWAREQERPVFAVPGRIDEERSLGTNRLIQQGARLITGIQEVLESLGMSAPAETRQPVEIQSEEKQVLEVVGNDPVHIDELCAATGMPIPELMTLLFQLEVKGLVRQLPGKFFVRT</sequence>
<dbReference type="EMBL" id="DSLG01000002">
    <property type="protein sequence ID" value="HEA86554.1"/>
    <property type="molecule type" value="Genomic_DNA"/>
</dbReference>
<evidence type="ECO:0000259" key="3">
    <source>
        <dbReference type="Pfam" id="PF17782"/>
    </source>
</evidence>
<dbReference type="InterPro" id="IPR036388">
    <property type="entry name" value="WH-like_DNA-bd_sf"/>
</dbReference>
<dbReference type="Pfam" id="PF14520">
    <property type="entry name" value="HHH_5"/>
    <property type="match status" value="1"/>
</dbReference>
<dbReference type="InterPro" id="IPR057666">
    <property type="entry name" value="DrpA_SLOG"/>
</dbReference>
<dbReference type="Pfam" id="PF17782">
    <property type="entry name" value="WHD_DprA"/>
    <property type="match status" value="1"/>
</dbReference>
<dbReference type="AlphaFoldDB" id="A0A7C1NFX5"/>
<evidence type="ECO:0000259" key="2">
    <source>
        <dbReference type="Pfam" id="PF02481"/>
    </source>
</evidence>
<reference evidence="4" key="1">
    <citation type="journal article" date="2020" name="mSystems">
        <title>Genome- and Community-Level Interaction Insights into Carbon Utilization and Element Cycling Functions of Hydrothermarchaeota in Hydrothermal Sediment.</title>
        <authorList>
            <person name="Zhou Z."/>
            <person name="Liu Y."/>
            <person name="Xu W."/>
            <person name="Pan J."/>
            <person name="Luo Z.H."/>
            <person name="Li M."/>
        </authorList>
    </citation>
    <scope>NUCLEOTIDE SEQUENCE [LARGE SCALE GENOMIC DNA]</scope>
    <source>
        <strain evidence="4">SpSt-265</strain>
        <strain evidence="5">SpSt-465</strain>
    </source>
</reference>
<dbReference type="PANTHER" id="PTHR43022">
    <property type="entry name" value="PROTEIN SMF"/>
    <property type="match status" value="1"/>
</dbReference>
<dbReference type="NCBIfam" id="TIGR00732">
    <property type="entry name" value="dprA"/>
    <property type="match status" value="1"/>
</dbReference>
<dbReference type="PANTHER" id="PTHR43022:SF1">
    <property type="entry name" value="PROTEIN SMF"/>
    <property type="match status" value="1"/>
</dbReference>
<dbReference type="InterPro" id="IPR010994">
    <property type="entry name" value="RuvA_2-like"/>
</dbReference>
<comment type="similarity">
    <text evidence="1">Belongs to the DprA/Smf family.</text>
</comment>
<dbReference type="InterPro" id="IPR041614">
    <property type="entry name" value="DprA_WH"/>
</dbReference>
<feature type="domain" description="Smf/DprA SLOG" evidence="2">
    <location>
        <begin position="79"/>
        <end position="287"/>
    </location>
</feature>
<dbReference type="Gene3D" id="1.10.10.10">
    <property type="entry name" value="Winged helix-like DNA-binding domain superfamily/Winged helix DNA-binding domain"/>
    <property type="match status" value="1"/>
</dbReference>
<dbReference type="InterPro" id="IPR003488">
    <property type="entry name" value="DprA"/>
</dbReference>
<name>A0A7C1NFX5_UNCW3</name>
<proteinExistence type="inferred from homology"/>
<dbReference type="EMBL" id="DSTU01000006">
    <property type="protein sequence ID" value="HFJ53930.1"/>
    <property type="molecule type" value="Genomic_DNA"/>
</dbReference>
<accession>A0A7C1NFX5</accession>
<dbReference type="GO" id="GO:0009294">
    <property type="term" value="P:DNA-mediated transformation"/>
    <property type="evidence" value="ECO:0007669"/>
    <property type="project" value="InterPro"/>
</dbReference>
<feature type="domain" description="DprA winged helix" evidence="3">
    <location>
        <begin position="293"/>
        <end position="352"/>
    </location>
</feature>
<protein>
    <submittedName>
        <fullName evidence="4">DNA-protecting protein DprA</fullName>
    </submittedName>
</protein>
<comment type="caution">
    <text evidence="4">The sequence shown here is derived from an EMBL/GenBank/DDBJ whole genome shotgun (WGS) entry which is preliminary data.</text>
</comment>
<gene>
    <name evidence="4" type="primary">dprA</name>
    <name evidence="4" type="ORF">ENP94_00905</name>
    <name evidence="5" type="ORF">ENS16_04490</name>
</gene>
<dbReference type="Gene3D" id="3.40.50.450">
    <property type="match status" value="1"/>
</dbReference>